<reference evidence="1" key="1">
    <citation type="submission" date="2020-05" db="EMBL/GenBank/DDBJ databases">
        <authorList>
            <person name="Chiriac C."/>
            <person name="Salcher M."/>
            <person name="Ghai R."/>
            <person name="Kavagutti S V."/>
        </authorList>
    </citation>
    <scope>NUCLEOTIDE SEQUENCE</scope>
</reference>
<proteinExistence type="predicted"/>
<organism evidence="1">
    <name type="scientific">freshwater metagenome</name>
    <dbReference type="NCBI Taxonomy" id="449393"/>
    <lineage>
        <taxon>unclassified sequences</taxon>
        <taxon>metagenomes</taxon>
        <taxon>ecological metagenomes</taxon>
    </lineage>
</organism>
<dbReference type="AlphaFoldDB" id="A0A6J6DC78"/>
<evidence type="ECO:0000313" key="1">
    <source>
        <dbReference type="EMBL" id="CAB4560924.1"/>
    </source>
</evidence>
<accession>A0A6J6DC78</accession>
<dbReference type="EMBL" id="CAEZTD010000046">
    <property type="protein sequence ID" value="CAB4560924.1"/>
    <property type="molecule type" value="Genomic_DNA"/>
</dbReference>
<name>A0A6J6DC78_9ZZZZ</name>
<protein>
    <submittedName>
        <fullName evidence="1">Unannotated protein</fullName>
    </submittedName>
</protein>
<gene>
    <name evidence="1" type="ORF">UFOPK1591_00725</name>
</gene>
<sequence>MKNFLLISLGVVAGFVIAHEVSKTESGKAFLANVDSAVEGVKEAVVDGYRTRDAEIRKSK</sequence>